<name>A0A1M6YS90_XYLRU</name>
<sequence>MKQNEENIQKDQELTKEELEQVNGGISFQDPLVQIGEAL</sequence>
<evidence type="ECO:0000313" key="3">
    <source>
        <dbReference type="Proteomes" id="UP000184130"/>
    </source>
</evidence>
<dbReference type="Proteomes" id="UP000184130">
    <property type="component" value="Unassembled WGS sequence"/>
</dbReference>
<proteinExistence type="predicted"/>
<dbReference type="RefSeq" id="WP_139261684.1">
    <property type="nucleotide sequence ID" value="NZ_FRBD01000032.1"/>
</dbReference>
<dbReference type="EMBL" id="FRBD01000032">
    <property type="protein sequence ID" value="SHL20975.1"/>
    <property type="molecule type" value="Genomic_DNA"/>
</dbReference>
<feature type="compositionally biased region" description="Basic and acidic residues" evidence="1">
    <location>
        <begin position="1"/>
        <end position="19"/>
    </location>
</feature>
<dbReference type="InterPro" id="IPR010133">
    <property type="entry name" value="Bacteriocin_signal_seq"/>
</dbReference>
<gene>
    <name evidence="2" type="ORF">SAMN05216463_1321</name>
</gene>
<reference evidence="2 3" key="1">
    <citation type="submission" date="2016-11" db="EMBL/GenBank/DDBJ databases">
        <authorList>
            <person name="Jaros S."/>
            <person name="Januszkiewicz K."/>
            <person name="Wedrychowicz H."/>
        </authorList>
    </citation>
    <scope>NUCLEOTIDE SEQUENCE [LARGE SCALE GENOMIC DNA]</scope>
    <source>
        <strain evidence="2 3">KHT3</strain>
    </source>
</reference>
<feature type="region of interest" description="Disordered" evidence="1">
    <location>
        <begin position="1"/>
        <end position="27"/>
    </location>
</feature>
<protein>
    <submittedName>
        <fullName evidence="2">Class IIb bacteriocin, lactobin A/cerein 7B family</fullName>
    </submittedName>
</protein>
<dbReference type="InterPro" id="IPR023991">
    <property type="entry name" value="Bacteriocin_IIb_lactobn/cerein"/>
</dbReference>
<evidence type="ECO:0000313" key="2">
    <source>
        <dbReference type="EMBL" id="SHL20975.1"/>
    </source>
</evidence>
<evidence type="ECO:0000256" key="1">
    <source>
        <dbReference type="SAM" id="MobiDB-lite"/>
    </source>
</evidence>
<dbReference type="NCBIfam" id="TIGR01847">
    <property type="entry name" value="bacteriocin_sig"/>
    <property type="match status" value="1"/>
</dbReference>
<dbReference type="NCBIfam" id="TIGR03949">
    <property type="entry name" value="bact_IIb_cerein"/>
    <property type="match status" value="1"/>
</dbReference>
<organism evidence="2 3">
    <name type="scientific">Xylanibacter ruminicola</name>
    <name type="common">Prevotella ruminicola</name>
    <dbReference type="NCBI Taxonomy" id="839"/>
    <lineage>
        <taxon>Bacteria</taxon>
        <taxon>Pseudomonadati</taxon>
        <taxon>Bacteroidota</taxon>
        <taxon>Bacteroidia</taxon>
        <taxon>Bacteroidales</taxon>
        <taxon>Prevotellaceae</taxon>
        <taxon>Xylanibacter</taxon>
    </lineage>
</organism>
<dbReference type="AlphaFoldDB" id="A0A1M6YS90"/>
<accession>A0A1M6YS90</accession>